<protein>
    <recommendedName>
        <fullName evidence="4">Outer membrane protein beta-barrel domain-containing protein</fullName>
    </recommendedName>
</protein>
<feature type="signal peptide" evidence="1">
    <location>
        <begin position="1"/>
        <end position="19"/>
    </location>
</feature>
<evidence type="ECO:0000313" key="3">
    <source>
        <dbReference type="Proteomes" id="UP001302349"/>
    </source>
</evidence>
<proteinExistence type="predicted"/>
<evidence type="ECO:0000313" key="2">
    <source>
        <dbReference type="EMBL" id="WOK04216.1"/>
    </source>
</evidence>
<reference evidence="2 3" key="1">
    <citation type="journal article" date="2023" name="Microbiol. Resour. Announc.">
        <title>Complete Genome Sequence of Imperialibacter roseus strain P4T.</title>
        <authorList>
            <person name="Tizabi D.R."/>
            <person name="Bachvaroff T."/>
            <person name="Hill R.T."/>
        </authorList>
    </citation>
    <scope>NUCLEOTIDE SEQUENCE [LARGE SCALE GENOMIC DNA]</scope>
    <source>
        <strain evidence="2 3">P4T</strain>
    </source>
</reference>
<accession>A0ABZ0IHS9</accession>
<dbReference type="EMBL" id="CP136051">
    <property type="protein sequence ID" value="WOK04216.1"/>
    <property type="molecule type" value="Genomic_DNA"/>
</dbReference>
<organism evidence="2 3">
    <name type="scientific">Imperialibacter roseus</name>
    <dbReference type="NCBI Taxonomy" id="1324217"/>
    <lineage>
        <taxon>Bacteria</taxon>
        <taxon>Pseudomonadati</taxon>
        <taxon>Bacteroidota</taxon>
        <taxon>Cytophagia</taxon>
        <taxon>Cytophagales</taxon>
        <taxon>Flammeovirgaceae</taxon>
        <taxon>Imperialibacter</taxon>
    </lineage>
</organism>
<dbReference type="RefSeq" id="WP_317487032.1">
    <property type="nucleotide sequence ID" value="NZ_CP136051.1"/>
</dbReference>
<feature type="chain" id="PRO_5046881547" description="Outer membrane protein beta-barrel domain-containing protein" evidence="1">
    <location>
        <begin position="20"/>
        <end position="208"/>
    </location>
</feature>
<keyword evidence="1" id="KW-0732">Signal</keyword>
<gene>
    <name evidence="2" type="ORF">RT717_14140</name>
</gene>
<dbReference type="Proteomes" id="UP001302349">
    <property type="component" value="Chromosome"/>
</dbReference>
<keyword evidence="3" id="KW-1185">Reference proteome</keyword>
<evidence type="ECO:0008006" key="4">
    <source>
        <dbReference type="Google" id="ProtNLM"/>
    </source>
</evidence>
<sequence>MKPSILILFWMLASHLASAQIALKAGATYSYQKSSESTSSQLAADIPSLFVFLGESRYFEAGFDALKFSNSRSSSGPTVRDYETVVSPFFEYGFIKGNTSSALKFKIGAKAILNNNFSGHSPRYSTEYPFRAYESTITLAVKPGLLYAVNERIFLDFAVPINVLNAGYYRSNLENPAIPIRQQQQSSLRNAFFPETYQVSLGIIYRPG</sequence>
<evidence type="ECO:0000256" key="1">
    <source>
        <dbReference type="SAM" id="SignalP"/>
    </source>
</evidence>
<name>A0ABZ0IHS9_9BACT</name>